<keyword evidence="3" id="KW-1185">Reference proteome</keyword>
<dbReference type="HOGENOM" id="CLU_000273_0_0_1"/>
<feature type="chain" id="PRO_5002623548" evidence="1">
    <location>
        <begin position="19"/>
        <end position="2819"/>
    </location>
</feature>
<evidence type="ECO:0000313" key="3">
    <source>
        <dbReference type="Proteomes" id="UP000000600"/>
    </source>
</evidence>
<feature type="signal peptide" evidence="1">
    <location>
        <begin position="1"/>
        <end position="18"/>
    </location>
</feature>
<reference evidence="2 3" key="1">
    <citation type="journal article" date="2006" name="Nature">
        <title>Global trends of whole-genome duplications revealed by the ciliate Paramecium tetraurelia.</title>
        <authorList>
            <consortium name="Genoscope"/>
            <person name="Aury J.-M."/>
            <person name="Jaillon O."/>
            <person name="Duret L."/>
            <person name="Noel B."/>
            <person name="Jubin C."/>
            <person name="Porcel B.M."/>
            <person name="Segurens B."/>
            <person name="Daubin V."/>
            <person name="Anthouard V."/>
            <person name="Aiach N."/>
            <person name="Arnaiz O."/>
            <person name="Billaut A."/>
            <person name="Beisson J."/>
            <person name="Blanc I."/>
            <person name="Bouhouche K."/>
            <person name="Camara F."/>
            <person name="Duharcourt S."/>
            <person name="Guigo R."/>
            <person name="Gogendeau D."/>
            <person name="Katinka M."/>
            <person name="Keller A.-M."/>
            <person name="Kissmehl R."/>
            <person name="Klotz C."/>
            <person name="Koll F."/>
            <person name="Le Moue A."/>
            <person name="Lepere C."/>
            <person name="Malinsky S."/>
            <person name="Nowacki M."/>
            <person name="Nowak J.K."/>
            <person name="Plattner H."/>
            <person name="Poulain J."/>
            <person name="Ruiz F."/>
            <person name="Serrano V."/>
            <person name="Zagulski M."/>
            <person name="Dessen P."/>
            <person name="Betermier M."/>
            <person name="Weissenbach J."/>
            <person name="Scarpelli C."/>
            <person name="Schachter V."/>
            <person name="Sperling L."/>
            <person name="Meyer E."/>
            <person name="Cohen J."/>
            <person name="Wincker P."/>
        </authorList>
    </citation>
    <scope>NUCLEOTIDE SEQUENCE [LARGE SCALE GENOMIC DNA]</scope>
    <source>
        <strain evidence="2 3">Stock d4-2</strain>
    </source>
</reference>
<gene>
    <name evidence="2" type="ORF">GSPATT00037790001</name>
</gene>
<name>A0CEY4_PARTE</name>
<dbReference type="RefSeq" id="XP_001436748.1">
    <property type="nucleotide sequence ID" value="XM_001436711.1"/>
</dbReference>
<accession>A0CEY4</accession>
<dbReference type="Proteomes" id="UP000000600">
    <property type="component" value="Unassembled WGS sequence"/>
</dbReference>
<evidence type="ECO:0000313" key="2">
    <source>
        <dbReference type="EMBL" id="CAK69351.1"/>
    </source>
</evidence>
<protein>
    <submittedName>
        <fullName evidence="2">Uncharacterized protein</fullName>
    </submittedName>
</protein>
<evidence type="ECO:0000256" key="1">
    <source>
        <dbReference type="SAM" id="SignalP"/>
    </source>
</evidence>
<dbReference type="InParanoid" id="A0CEY4"/>
<keyword evidence="1" id="KW-0732">Signal</keyword>
<dbReference type="GeneID" id="5022533"/>
<dbReference type="EMBL" id="CT868067">
    <property type="protein sequence ID" value="CAK69351.1"/>
    <property type="molecule type" value="Genomic_DNA"/>
</dbReference>
<dbReference type="OrthoDB" id="293385at2759"/>
<dbReference type="OMA" id="CPIDACR"/>
<sequence length="2819" mass="311978">MKKFTIILIIVCLQLSSCEQCSDYFQDETGCIQSTGISCRWIEQSNQCQESTGTLIGCQNYLNQQACISQKVYPDKTIAECIFSGYCRSVVDDASECQKNLSRAGCLGVEEAYCTWKDQCIAISQSQAVILGQATSLTDDLKLSSIAVCQLIINFPAIHQHGAHESLTKLYFENLTSSGGENEYEQQMLIPGCFQPVTSIYREVKCDAQGLNSLSCMLIETEPCIFQEGNCKKVYNFFTLNCSDKLNKIACLSVENLEETCYWAGNQCTKYLVTTTTPCNISIQVSPSFCANITNGGESCFYDKSTMKCDQMCKSASLTTSTKCELSKYECAWRDYGVGYCKFKKNQCDRQGQNYTSCMEADEYCLFDDGLCQSIQDLNLRGCAGGLNKQACINLKNPSQVCQFLDNRCMEIFTTPEDLPYQLWDVNQNACKKITTTASYWNNGSCLDGKGNEECTIQGYNKLGCLNTINTVAPCQWNGDSGSCQAITITRETKCESLKLVNAVACRSVQEEDTSGNPVLCKYNINSTACEKVTVLSSINCETEGLNEAACSSVPDPLQSCRWSSNQCMKVTSLGNAVTCQALQSVTQRTCAMIQSNNQRCVYDSSRKSCTTQVPPSTACTAAGLNPYGCAFVSSKCHFDSTTNQCKSTQDSDYATISCDTNFPSKSTCVLITKANQYCRWLGKDNVCELFSFPASDQCTKYSNVNKLFCLAFEVPLTRYISSSYYCSFDSGTSSCTEYTNLAAWADCGSSLDINLHACVGLSNTSKYCYFDQTTLKCTEITDPNDSKFSSLLCKQANKKLCLSLLTTGQYCEWVDSEKKCQPIKSGQSCSDYVSLTVNPTLCASTFSFEACVSNFADSHCKVLLASETSYGCLEKGLNRKACLENTNGACYYDTDKLLCLEMTGTLAYQVYCYSYVNKLGCLATLQAPCKWADNSCQYVYDLDPFNSACTDLSTQLYNPKVCQMIQTDSQYCQYDSTTFHCKDFSDFVQDCKPGYNYLTCSLNSLCQWDSSTESCQPSSSGADLCKDQTNETNCLAVTNDLCSWTTSGKCKKIVITSYTQCSQVGTAQGKFVKKICQQIFFGTEACQYDSASKACVTVTTTNNQCSSIGLNRKACLSNTIGYKCRFESDSTKDDYGCQEISDFSSQGCSDSLDSEACASVTISQCAYDLTRDICEDYSQFYLAYYYTCAQFSTGYVVSINLCKYLTDVACIYDAATFTCKTTNALLNLCSTNTTINSVYCLTQIKDQTCAFDPYYGYFCYQTDTSYWSCSDCLSFKQCVTSRYQICKWQDNLCQEITVDDVPCTDLTNINSKACMSVTGDAKCQFKYDSVAQTTSCVTPLDDTQLCPGLNEAACVANTIQSCFFYQKQCYSSFSDPYLASCTEEFSFNYRGCVRIMNSDQKCKWDTTLKKCISISISPTDTCTTYADSNYSATICASIQSGNCIWDNGCKVDVALSCDTNGANKGACINATTGSCVFSEGVCIDVTIPSALVKNSCTDPSNQSGCLNMNLGQTCKWTGTTCQEISVTGGCTSYTNVNPGVCQKVTDVACKWTSSNCTVAIMKGVCSQAGLNKIACLKLTSEVCYFKSKTNTCTQITQQTLNELECTDNLNEQACLAHQKKCCKWNLDTGTCQDSTAGSSCASLMNNSPYCCQILTGQACKMGPLYCQELASLQSQCSDAYNKEACQWISSPCRWDDTLMNCIQVNKNYGCKPDLNVTGCVNQSVHCKYLDKTCMAASTSDTCADLYNSSLSSTKCLQITNSRCLVINNGCAVPPYNIKCTENMNKLACLDNVNYCVWNETTNSCNGKRVLTASTTCATGVVSRGLCAFSKVQCKSEYDYSCSTFTNIDDSNITCDERNAVLPSNSSQCLALDNVICQYDSTQQRCTSKIFGSVCTSIVTKKGCIYIENNCYWSSNLCLQYSSDKYFNTCEQIYTKYQCLININTACQWFEEYSQCRTYKGFAVTCEEHTETEISPGICFYFSSDYCGHDGKKCKKDVAQSVCANSKSPLGCQANTAGNCFWRINTGKCEALTDSKLAQVMTCVELKYSKKEFCLAPIIEGQTCHWKDDLCQSANIEFISCTDDLSLDGCRAVAMWGDCVFKDKCQDADINNIKCTDYININSCLHLTQDGQYCKWLGQRCYSLESEDGFELSSHILINANVCRKAYTKSGAPDATLKNIGVRYDPLNYVCQLSDPEKDLCSTPGLNYYSCLSTQADACDWTGSKCKLFDFGVTFTQCDQYISVSPKVCASINTSNLKCQHNSTTLNCENFSETTEIFVKNKDDVYVNTKKGMNRLACISVLKQPTIWASGRCEYNLVKVGLITCNELIDVNPKSCAQIDKDNVTCKYFKEGTCTAYFDPQFDKCTTPGLNKVGCVSIETEQCRFSEGSCSKYEISNIIKCNEMKNVNALVCKNIINQRCKFSFVNRGCVQSYSNDKCSYSGLNQFGCNRTTQCQWIDDRCFCKGEVSSLQLIDCSKFTSELCPNYKQCIFDKLTSLCRNRRCSDLAVASCSGTIAKSICYVNLFKCSSASKCSELFNVDCSLYTIAGKKCADDLQNENHCIDQGCQHFNEDQCTGNCQWSYAQCVLKECTYMNKDKCTGIMNNKQCYWDGTYCQALSSCKEYITYSKLTDTTLQQQLCTSSMFLNKRCRWELVEPFGTEFQCTSKLCSDQGTSSSTCHGFEAQSEVCVLLPDFTCVACSEITDSCTCLNMNGYCYYSESKGCISNLCSDLDEASCASNSQRCTFINKQCKPSCGKLRSVECTVRQQSSECHWNSNVLRCLDGAPPSVNLNTMEEVIVIESSISKINQVIIMLIMIYIN</sequence>
<dbReference type="KEGG" id="ptm:GSPATT00037790001"/>
<proteinExistence type="predicted"/>
<organism evidence="2 3">
    <name type="scientific">Paramecium tetraurelia</name>
    <dbReference type="NCBI Taxonomy" id="5888"/>
    <lineage>
        <taxon>Eukaryota</taxon>
        <taxon>Sar</taxon>
        <taxon>Alveolata</taxon>
        <taxon>Ciliophora</taxon>
        <taxon>Intramacronucleata</taxon>
        <taxon>Oligohymenophorea</taxon>
        <taxon>Peniculida</taxon>
        <taxon>Parameciidae</taxon>
        <taxon>Paramecium</taxon>
    </lineage>
</organism>